<reference evidence="1" key="1">
    <citation type="journal article" date="2021" name="Proc. Natl. Acad. Sci. U.S.A.">
        <title>A Catalog of Tens of Thousands of Viruses from Human Metagenomes Reveals Hidden Associations with Chronic Diseases.</title>
        <authorList>
            <person name="Tisza M.J."/>
            <person name="Buck C.B."/>
        </authorList>
    </citation>
    <scope>NUCLEOTIDE SEQUENCE</scope>
    <source>
        <strain evidence="1">CtniE2</strain>
    </source>
</reference>
<name>A0A8S5PIC0_9CAUD</name>
<evidence type="ECO:0000313" key="1">
    <source>
        <dbReference type="EMBL" id="DAE06365.1"/>
    </source>
</evidence>
<dbReference type="NCBIfam" id="NF033650">
    <property type="entry name" value="ANR_neg_reg"/>
    <property type="match status" value="1"/>
</dbReference>
<dbReference type="InterPro" id="IPR047666">
    <property type="entry name" value="ANR_neg_reg"/>
</dbReference>
<protein>
    <submittedName>
        <fullName evidence="1">PerC transcriptional activator</fullName>
    </submittedName>
</protein>
<proteinExistence type="predicted"/>
<organism evidence="1">
    <name type="scientific">Myoviridae sp. ctniE2</name>
    <dbReference type="NCBI Taxonomy" id="2825172"/>
    <lineage>
        <taxon>Viruses</taxon>
        <taxon>Duplodnaviria</taxon>
        <taxon>Heunggongvirae</taxon>
        <taxon>Uroviricota</taxon>
        <taxon>Caudoviricetes</taxon>
    </lineage>
</organism>
<dbReference type="EMBL" id="BK015434">
    <property type="protein sequence ID" value="DAE06365.1"/>
    <property type="molecule type" value="Genomic_DNA"/>
</dbReference>
<accession>A0A8S5PIC0</accession>
<sequence>MEKLRTYKDFSTLAVEMERAGAWATAEAAWQRAAIVARKSENEEWALNRQKMCAHYVRYPNRRPEVRHG</sequence>